<organism evidence="1">
    <name type="scientific">Schistosoma japonicum</name>
    <name type="common">Blood fluke</name>
    <dbReference type="NCBI Taxonomy" id="6182"/>
    <lineage>
        <taxon>Eukaryota</taxon>
        <taxon>Metazoa</taxon>
        <taxon>Spiralia</taxon>
        <taxon>Lophotrochozoa</taxon>
        <taxon>Platyhelminthes</taxon>
        <taxon>Trematoda</taxon>
        <taxon>Digenea</taxon>
        <taxon>Strigeidida</taxon>
        <taxon>Schistosomatoidea</taxon>
        <taxon>Schistosomatidae</taxon>
        <taxon>Schistosoma</taxon>
    </lineage>
</organism>
<dbReference type="EMBL" id="AY809501">
    <property type="protein sequence ID" value="AAX25390.1"/>
    <property type="molecule type" value="mRNA"/>
</dbReference>
<accession>Q5C4N4</accession>
<sequence length="49" mass="5451">MEKWNINSPDIPIVFEINETGNWIKKNGFTKVVSLTVTMSLAGWIAISG</sequence>
<proteinExistence type="evidence at transcript level"/>
<reference evidence="1" key="1">
    <citation type="submission" date="2005-03" db="EMBL/GenBank/DDBJ databases">
        <authorList>
            <person name="Han Z."/>
        </authorList>
    </citation>
    <scope>NUCLEOTIDE SEQUENCE</scope>
</reference>
<dbReference type="AlphaFoldDB" id="Q5C4N4"/>
<name>Q5C4N4_SCHJA</name>
<reference evidence="1" key="2">
    <citation type="journal article" date="2006" name="PLoS Pathog.">
        <title>New perspectives on host-parasite interplay by comparative transcriptomic and proteomic analyses of Schistosoma japonicum.</title>
        <authorList>
            <person name="Liu F."/>
            <person name="Lu J."/>
            <person name="Hu W."/>
            <person name="Wang S.Y."/>
            <person name="Cui S.J."/>
            <person name="Chi M."/>
            <person name="Yan Q."/>
            <person name="Wang X.R."/>
            <person name="Song H.D."/>
            <person name="Xu X.N."/>
            <person name="Wang J.J."/>
            <person name="Zhang X.L."/>
            <person name="Zhang X."/>
            <person name="Wang Z.Q."/>
            <person name="Xue C.L."/>
            <person name="Brindley P.J."/>
            <person name="McManus D.P."/>
            <person name="Yang P.Y."/>
            <person name="Feng Z."/>
            <person name="Chen Z."/>
            <person name="Han Z.G."/>
        </authorList>
    </citation>
    <scope>NUCLEOTIDE SEQUENCE</scope>
</reference>
<protein>
    <submittedName>
        <fullName evidence="1">Uncharacterized protein</fullName>
    </submittedName>
</protein>
<evidence type="ECO:0000313" key="1">
    <source>
        <dbReference type="EMBL" id="AAX25390.1"/>
    </source>
</evidence>